<dbReference type="CDD" id="cd13969">
    <property type="entry name" value="ADCK1-like"/>
    <property type="match status" value="1"/>
</dbReference>
<dbReference type="Pfam" id="PF03109">
    <property type="entry name" value="ABC1"/>
    <property type="match status" value="1"/>
</dbReference>
<keyword evidence="4" id="KW-1185">Reference proteome</keyword>
<dbReference type="GO" id="GO:0055088">
    <property type="term" value="P:lipid homeostasis"/>
    <property type="evidence" value="ECO:0007669"/>
    <property type="project" value="TreeGrafter"/>
</dbReference>
<dbReference type="PANTHER" id="PTHR43173">
    <property type="entry name" value="ABC1 FAMILY PROTEIN"/>
    <property type="match status" value="1"/>
</dbReference>
<gene>
    <name evidence="3" type="ORF">CALCODRAFT_452623</name>
</gene>
<dbReference type="FunCoup" id="A0A165G903">
    <property type="interactions" value="176"/>
</dbReference>
<evidence type="ECO:0000256" key="1">
    <source>
        <dbReference type="ARBA" id="ARBA00009670"/>
    </source>
</evidence>
<comment type="similarity">
    <text evidence="1">Belongs to the protein kinase superfamily. ADCK protein kinase family.</text>
</comment>
<evidence type="ECO:0000313" key="3">
    <source>
        <dbReference type="EMBL" id="KZT57755.1"/>
    </source>
</evidence>
<dbReference type="OrthoDB" id="427480at2759"/>
<reference evidence="3 4" key="1">
    <citation type="journal article" date="2016" name="Mol. Biol. Evol.">
        <title>Comparative Genomics of Early-Diverging Mushroom-Forming Fungi Provides Insights into the Origins of Lignocellulose Decay Capabilities.</title>
        <authorList>
            <person name="Nagy L.G."/>
            <person name="Riley R."/>
            <person name="Tritt A."/>
            <person name="Adam C."/>
            <person name="Daum C."/>
            <person name="Floudas D."/>
            <person name="Sun H."/>
            <person name="Yadav J.S."/>
            <person name="Pangilinan J."/>
            <person name="Larsson K.H."/>
            <person name="Matsuura K."/>
            <person name="Barry K."/>
            <person name="Labutti K."/>
            <person name="Kuo R."/>
            <person name="Ohm R.A."/>
            <person name="Bhattacharya S.S."/>
            <person name="Shirouzu T."/>
            <person name="Yoshinaga Y."/>
            <person name="Martin F.M."/>
            <person name="Grigoriev I.V."/>
            <person name="Hibbett D.S."/>
        </authorList>
    </citation>
    <scope>NUCLEOTIDE SEQUENCE [LARGE SCALE GENOMIC DNA]</scope>
    <source>
        <strain evidence="3 4">HHB12733</strain>
    </source>
</reference>
<dbReference type="InParanoid" id="A0A165G903"/>
<sequence length="643" mass="73150">MFANNLAALAARSNCVAGPSRRYLASGPASRVWVSSHLGQPSPRFLANSPQRHPIVRLLSTSSSRSNGRTKRPLWRSPPVIFLFLTVSGVALYYTNEPFRHTALAVKRCSVFGIAVVASVIDYKWTMNSTYYTPEEMFDAYSRCHTRSAHRVLKALQTNGGIYIKLGQHVSSVRLLPTEWTGTMRPLQDQCPSTPIEEVEALFLADTGRKLDELFTSFDPEPVGTASLAQVHMAVDKETGRKVAVKIQHPHLEEFAAVDIKTTMFAMDWVKMLFPNFEFSWLGEEMQENLPLEMDFTHEAGNARRAIDEFKSEKQTSLYIPQVLWANQRVMVMEYIEGARVDDLAFLQKHKIDRNRVSQELSRIFSQMVYLKGFFHADPHPGNLLIRPAGPGSRSPYNFEIVLLDHGLYFDLDDELRVNYARLWLTLVAPNSKETRRDRRYYAKLVAHVDDDMYPLFESVITGRAGLAGSWDNDEEVTQTKKRRPGSMMDLLPASEEEMERMRRAIVSREGLISDVFHLLRSMPRRLLMVLKLNDLTRNLDQALCTTHGETRIFVIVARYCGLAVWQSELSALQSRWRTQGLSFSLVGSLVESWTRYHVVWNGLWFAEIAMDCRAGAVRVFRWVSNLSRGLDSANQAAAGIMT</sequence>
<feature type="domain" description="ABC1 atypical kinase-like" evidence="2">
    <location>
        <begin position="187"/>
        <end position="435"/>
    </location>
</feature>
<dbReference type="STRING" id="1353952.A0A165G903"/>
<organism evidence="3 4">
    <name type="scientific">Calocera cornea HHB12733</name>
    <dbReference type="NCBI Taxonomy" id="1353952"/>
    <lineage>
        <taxon>Eukaryota</taxon>
        <taxon>Fungi</taxon>
        <taxon>Dikarya</taxon>
        <taxon>Basidiomycota</taxon>
        <taxon>Agaricomycotina</taxon>
        <taxon>Dacrymycetes</taxon>
        <taxon>Dacrymycetales</taxon>
        <taxon>Dacrymycetaceae</taxon>
        <taxon>Calocera</taxon>
    </lineage>
</organism>
<name>A0A165G903_9BASI</name>
<dbReference type="SUPFAM" id="SSF56112">
    <property type="entry name" value="Protein kinase-like (PK-like)"/>
    <property type="match status" value="1"/>
</dbReference>
<dbReference type="PANTHER" id="PTHR43173:SF19">
    <property type="entry name" value="AARF DOMAIN-CONTAINING PROTEIN KINASE 1"/>
    <property type="match status" value="1"/>
</dbReference>
<dbReference type="Proteomes" id="UP000076842">
    <property type="component" value="Unassembled WGS sequence"/>
</dbReference>
<dbReference type="InterPro" id="IPR004147">
    <property type="entry name" value="ABC1_dom"/>
</dbReference>
<proteinExistence type="inferred from homology"/>
<protein>
    <submittedName>
        <fullName evidence="3">ABC1-domain-containing protein</fullName>
    </submittedName>
</protein>
<dbReference type="InterPro" id="IPR045307">
    <property type="entry name" value="ADCK1_dom"/>
</dbReference>
<dbReference type="AlphaFoldDB" id="A0A165G903"/>
<evidence type="ECO:0000313" key="4">
    <source>
        <dbReference type="Proteomes" id="UP000076842"/>
    </source>
</evidence>
<dbReference type="EMBL" id="KV423959">
    <property type="protein sequence ID" value="KZT57755.1"/>
    <property type="molecule type" value="Genomic_DNA"/>
</dbReference>
<evidence type="ECO:0000259" key="2">
    <source>
        <dbReference type="Pfam" id="PF03109"/>
    </source>
</evidence>
<dbReference type="GO" id="GO:0007005">
    <property type="term" value="P:mitochondrion organization"/>
    <property type="evidence" value="ECO:0007669"/>
    <property type="project" value="TreeGrafter"/>
</dbReference>
<dbReference type="InterPro" id="IPR051130">
    <property type="entry name" value="Mito_struct-func_regulator"/>
</dbReference>
<dbReference type="GO" id="GO:0005743">
    <property type="term" value="C:mitochondrial inner membrane"/>
    <property type="evidence" value="ECO:0007669"/>
    <property type="project" value="TreeGrafter"/>
</dbReference>
<dbReference type="InterPro" id="IPR011009">
    <property type="entry name" value="Kinase-like_dom_sf"/>
</dbReference>
<dbReference type="Gene3D" id="1.10.510.10">
    <property type="entry name" value="Transferase(Phosphotransferase) domain 1"/>
    <property type="match status" value="1"/>
</dbReference>
<accession>A0A165G903</accession>